<organism evidence="1 2">
    <name type="scientific">Denitratisoma oestradiolicum</name>
    <dbReference type="NCBI Taxonomy" id="311182"/>
    <lineage>
        <taxon>Bacteria</taxon>
        <taxon>Pseudomonadati</taxon>
        <taxon>Pseudomonadota</taxon>
        <taxon>Betaproteobacteria</taxon>
        <taxon>Nitrosomonadales</taxon>
        <taxon>Sterolibacteriaceae</taxon>
        <taxon>Denitratisoma</taxon>
    </lineage>
</organism>
<evidence type="ECO:0000313" key="2">
    <source>
        <dbReference type="Proteomes" id="UP000515733"/>
    </source>
</evidence>
<reference evidence="1 2" key="1">
    <citation type="submission" date="2020-03" db="EMBL/GenBank/DDBJ databases">
        <authorList>
            <consortium name="Genoscope - CEA"/>
            <person name="William W."/>
        </authorList>
    </citation>
    <scope>NUCLEOTIDE SEQUENCE [LARGE SCALE GENOMIC DNA]</scope>
    <source>
        <strain evidence="2">DSM 16959</strain>
    </source>
</reference>
<sequence length="42" mass="4801">MHIRPLTVGASVDGFLGVMFNLDKKNHNGVLIFRLIHVRVRE</sequence>
<protein>
    <submittedName>
        <fullName evidence="1">Uncharacterized protein</fullName>
    </submittedName>
</protein>
<gene>
    <name evidence="1" type="ORF">DENOEST_1030</name>
</gene>
<dbReference type="KEGG" id="doe:DENOEST_1030"/>
<dbReference type="AlphaFoldDB" id="A0A6S6XTW1"/>
<proteinExistence type="predicted"/>
<name>A0A6S6XTW1_9PROT</name>
<accession>A0A6S6XTW1</accession>
<dbReference type="Proteomes" id="UP000515733">
    <property type="component" value="Chromosome"/>
</dbReference>
<evidence type="ECO:0000313" key="1">
    <source>
        <dbReference type="EMBL" id="CAB1368195.1"/>
    </source>
</evidence>
<keyword evidence="2" id="KW-1185">Reference proteome</keyword>
<dbReference type="EMBL" id="LR778301">
    <property type="protein sequence ID" value="CAB1368195.1"/>
    <property type="molecule type" value="Genomic_DNA"/>
</dbReference>